<name>A0ACB8U434_9APHY</name>
<reference evidence="1" key="1">
    <citation type="journal article" date="2021" name="Environ. Microbiol.">
        <title>Gene family expansions and transcriptome signatures uncover fungal adaptations to wood decay.</title>
        <authorList>
            <person name="Hage H."/>
            <person name="Miyauchi S."/>
            <person name="Viragh M."/>
            <person name="Drula E."/>
            <person name="Min B."/>
            <person name="Chaduli D."/>
            <person name="Navarro D."/>
            <person name="Favel A."/>
            <person name="Norest M."/>
            <person name="Lesage-Meessen L."/>
            <person name="Balint B."/>
            <person name="Merenyi Z."/>
            <person name="de Eugenio L."/>
            <person name="Morin E."/>
            <person name="Martinez A.T."/>
            <person name="Baldrian P."/>
            <person name="Stursova M."/>
            <person name="Martinez M.J."/>
            <person name="Novotny C."/>
            <person name="Magnuson J.K."/>
            <person name="Spatafora J.W."/>
            <person name="Maurice S."/>
            <person name="Pangilinan J."/>
            <person name="Andreopoulos W."/>
            <person name="LaButti K."/>
            <person name="Hundley H."/>
            <person name="Na H."/>
            <person name="Kuo A."/>
            <person name="Barry K."/>
            <person name="Lipzen A."/>
            <person name="Henrissat B."/>
            <person name="Riley R."/>
            <person name="Ahrendt S."/>
            <person name="Nagy L.G."/>
            <person name="Grigoriev I.V."/>
            <person name="Martin F."/>
            <person name="Rosso M.N."/>
        </authorList>
    </citation>
    <scope>NUCLEOTIDE SEQUENCE</scope>
    <source>
        <strain evidence="1">CBS 384.51</strain>
    </source>
</reference>
<protein>
    <submittedName>
        <fullName evidence="1">Cytochrome P450</fullName>
    </submittedName>
</protein>
<accession>A0ACB8U434</accession>
<evidence type="ECO:0000313" key="1">
    <source>
        <dbReference type="EMBL" id="KAI0089003.1"/>
    </source>
</evidence>
<organism evidence="1 2">
    <name type="scientific">Irpex rosettiformis</name>
    <dbReference type="NCBI Taxonomy" id="378272"/>
    <lineage>
        <taxon>Eukaryota</taxon>
        <taxon>Fungi</taxon>
        <taxon>Dikarya</taxon>
        <taxon>Basidiomycota</taxon>
        <taxon>Agaricomycotina</taxon>
        <taxon>Agaricomycetes</taxon>
        <taxon>Polyporales</taxon>
        <taxon>Irpicaceae</taxon>
        <taxon>Irpex</taxon>
    </lineage>
</organism>
<evidence type="ECO:0000313" key="2">
    <source>
        <dbReference type="Proteomes" id="UP001055072"/>
    </source>
</evidence>
<dbReference type="Proteomes" id="UP001055072">
    <property type="component" value="Unassembled WGS sequence"/>
</dbReference>
<comment type="caution">
    <text evidence="1">The sequence shown here is derived from an EMBL/GenBank/DDBJ whole genome shotgun (WGS) entry which is preliminary data.</text>
</comment>
<keyword evidence="2" id="KW-1185">Reference proteome</keyword>
<dbReference type="EMBL" id="MU274912">
    <property type="protein sequence ID" value="KAI0089003.1"/>
    <property type="molecule type" value="Genomic_DNA"/>
</dbReference>
<sequence length="528" mass="59408">MHFIAEYDWILLTIFVYLLVKLLRKQARGSSPPGPRGLPFVGNAYQIPSDRQWLKFDEWIQEYGDVVQVNIMSQPTVILGSVKAATELLDYRGLIYSDRPPAVMAGELVGWNRGLGYSPGPHSPRFREFRRLFHRFMGSRQVQDSSLLTTQEENAAELLLRLLNTPQDFMTHVRQSTGALILRLTFGYNVAEDQAEDPLVKIVEKAMQGFARASEPGTFLVDSIPILKHIPSWVPGAGFKREAANMRRDLEELYDVPYTFVKNEMSKGPVTPSFVSTYIEEKGAPTLEEEDLIKAAAASLYSGGADTTPSSLASFILAMCLHPEIQARAQEEVDSILGLDWHRLPTFSDRESLPYVNAIVLELLRWNPAVPLGLAHQLTQDDVYRGWHLRKGTVVWANIWTMLHDEAVFFHPFEFRPDRFLDEGGNPLPLDPKTDPVIGFGFGRRICPGMYFADNSIFIAVVMMLYAFTITRANGPDGHVIIPEAEYGGFIAHPRPFKCTIKPRSPAAEALIRQTVRSTGNARHTAHR</sequence>
<gene>
    <name evidence="1" type="ORF">BDY19DRAFT_162091</name>
</gene>
<proteinExistence type="predicted"/>